<comment type="caution">
    <text evidence="1">The sequence shown here is derived from an EMBL/GenBank/DDBJ whole genome shotgun (WGS) entry which is preliminary data.</text>
</comment>
<reference evidence="1 2" key="1">
    <citation type="submission" date="2016-10" db="EMBL/GenBank/DDBJ databases">
        <title>Paenibacillus species isolates.</title>
        <authorList>
            <person name="Beno S.M."/>
        </authorList>
    </citation>
    <scope>NUCLEOTIDE SEQUENCE [LARGE SCALE GENOMIC DNA]</scope>
    <source>
        <strain evidence="1 2">FSL H7-0918</strain>
    </source>
</reference>
<evidence type="ECO:0000313" key="2">
    <source>
        <dbReference type="Proteomes" id="UP000187323"/>
    </source>
</evidence>
<dbReference type="RefSeq" id="WP_076133546.1">
    <property type="nucleotide sequence ID" value="NZ_MPTO01000003.1"/>
</dbReference>
<dbReference type="EMBL" id="MPTO01000003">
    <property type="protein sequence ID" value="OME23560.1"/>
    <property type="molecule type" value="Genomic_DNA"/>
</dbReference>
<sequence>MTMELKSDYFIFNSGNIKIDYIRESILNSYAQLPKIFWNYTPFNNYSINNNLISIEIDEWLSFYSKLHEMFKRDLRLMDCFTRNMRETLFTYQKITEQNLKTYIEYQHIDKKLLNENFYLYQTAQSYAFFNIALPVNYFNSEIKEYYDSKYSLDDFLISSVEPHRNQYRMKELSICRDILKGQICDDRIEEYRQNELLYTRFVDWNFYQPYFDSRQSVDLRLKKILATLSFEDITSELQFLRKNRNNQLKKIYRILREETDKWSNEVNAKMKSMIIFMVNIATEEEYRHKTDAKFMYLVGRVAYERGIDIARTPKEELINFMSLILRKDPMHNEKKYSDIL</sequence>
<organism evidence="1 2">
    <name type="scientific">Paenibacillus odorifer</name>
    <dbReference type="NCBI Taxonomy" id="189426"/>
    <lineage>
        <taxon>Bacteria</taxon>
        <taxon>Bacillati</taxon>
        <taxon>Bacillota</taxon>
        <taxon>Bacilli</taxon>
        <taxon>Bacillales</taxon>
        <taxon>Paenibacillaceae</taxon>
        <taxon>Paenibacillus</taxon>
    </lineage>
</organism>
<dbReference type="Proteomes" id="UP000187323">
    <property type="component" value="Unassembled WGS sequence"/>
</dbReference>
<proteinExistence type="predicted"/>
<name>A0AB36JJ60_9BACL</name>
<accession>A0AB36JJ60</accession>
<gene>
    <name evidence="1" type="ORF">BSK47_03650</name>
</gene>
<dbReference type="AlphaFoldDB" id="A0AB36JJ60"/>
<evidence type="ECO:0000313" key="1">
    <source>
        <dbReference type="EMBL" id="OME23560.1"/>
    </source>
</evidence>
<protein>
    <submittedName>
        <fullName evidence="1">Uncharacterized protein</fullName>
    </submittedName>
</protein>